<keyword evidence="2" id="KW-1133">Transmembrane helix</keyword>
<dbReference type="InParanoid" id="A0A5K4F990"/>
<keyword evidence="2" id="KW-0812">Transmembrane</keyword>
<organism evidence="3 4">
    <name type="scientific">Schistosoma mansoni</name>
    <name type="common">Blood fluke</name>
    <dbReference type="NCBI Taxonomy" id="6183"/>
    <lineage>
        <taxon>Eukaryota</taxon>
        <taxon>Metazoa</taxon>
        <taxon>Spiralia</taxon>
        <taxon>Lophotrochozoa</taxon>
        <taxon>Platyhelminthes</taxon>
        <taxon>Trematoda</taxon>
        <taxon>Digenea</taxon>
        <taxon>Strigeidida</taxon>
        <taxon>Schistosomatoidea</taxon>
        <taxon>Schistosomatidae</taxon>
        <taxon>Schistosoma</taxon>
    </lineage>
</organism>
<feature type="transmembrane region" description="Helical" evidence="2">
    <location>
        <begin position="57"/>
        <end position="80"/>
    </location>
</feature>
<proteinExistence type="predicted"/>
<sequence length="85" mass="9989">MTNEKYHSDFEMDSETDDSDNNSIDHADFYQPKNREPVENTEVKLTLMEKARRRPGVFIFIVLGFAVLITALILLAWIIFKTYFK</sequence>
<accession>A0A5K4F990</accession>
<evidence type="ECO:0000313" key="3">
    <source>
        <dbReference type="Proteomes" id="UP000008854"/>
    </source>
</evidence>
<protein>
    <submittedName>
        <fullName evidence="4">Conserved domain protein</fullName>
    </submittedName>
</protein>
<dbReference type="Proteomes" id="UP000008854">
    <property type="component" value="Unassembled WGS sequence"/>
</dbReference>
<name>A0A5K4F990_SCHMA</name>
<evidence type="ECO:0000313" key="4">
    <source>
        <dbReference type="WBParaSite" id="Smp_330570.1"/>
    </source>
</evidence>
<keyword evidence="3" id="KW-1185">Reference proteome</keyword>
<feature type="compositionally biased region" description="Basic and acidic residues" evidence="1">
    <location>
        <begin position="1"/>
        <end position="10"/>
    </location>
</feature>
<keyword evidence="2" id="KW-0472">Membrane</keyword>
<dbReference type="AlphaFoldDB" id="A0A5K4F990"/>
<dbReference type="WBParaSite" id="Smp_330570.1">
    <property type="protein sequence ID" value="Smp_330570.1"/>
    <property type="gene ID" value="Smp_330570"/>
</dbReference>
<reference evidence="3" key="1">
    <citation type="journal article" date="2012" name="PLoS Negl. Trop. Dis.">
        <title>A systematically improved high quality genome and transcriptome of the human blood fluke Schistosoma mansoni.</title>
        <authorList>
            <person name="Protasio A.V."/>
            <person name="Tsai I.J."/>
            <person name="Babbage A."/>
            <person name="Nichol S."/>
            <person name="Hunt M."/>
            <person name="Aslett M.A."/>
            <person name="De Silva N."/>
            <person name="Velarde G.S."/>
            <person name="Anderson T.J."/>
            <person name="Clark R.C."/>
            <person name="Davidson C."/>
            <person name="Dillon G.P."/>
            <person name="Holroyd N.E."/>
            <person name="LoVerde P.T."/>
            <person name="Lloyd C."/>
            <person name="McQuillan J."/>
            <person name="Oliveira G."/>
            <person name="Otto T.D."/>
            <person name="Parker-Manuel S.J."/>
            <person name="Quail M.A."/>
            <person name="Wilson R.A."/>
            <person name="Zerlotini A."/>
            <person name="Dunne D.W."/>
            <person name="Berriman M."/>
        </authorList>
    </citation>
    <scope>NUCLEOTIDE SEQUENCE [LARGE SCALE GENOMIC DNA]</scope>
    <source>
        <strain evidence="3">Puerto Rican</strain>
    </source>
</reference>
<reference evidence="4" key="2">
    <citation type="submission" date="2019-11" db="UniProtKB">
        <authorList>
            <consortium name="WormBaseParasite"/>
        </authorList>
    </citation>
    <scope>IDENTIFICATION</scope>
    <source>
        <strain evidence="4">Puerto Rican</strain>
    </source>
</reference>
<evidence type="ECO:0000256" key="2">
    <source>
        <dbReference type="SAM" id="Phobius"/>
    </source>
</evidence>
<feature type="compositionally biased region" description="Basic and acidic residues" evidence="1">
    <location>
        <begin position="23"/>
        <end position="34"/>
    </location>
</feature>
<feature type="region of interest" description="Disordered" evidence="1">
    <location>
        <begin position="1"/>
        <end position="34"/>
    </location>
</feature>
<feature type="compositionally biased region" description="Acidic residues" evidence="1">
    <location>
        <begin position="11"/>
        <end position="20"/>
    </location>
</feature>
<evidence type="ECO:0000256" key="1">
    <source>
        <dbReference type="SAM" id="MobiDB-lite"/>
    </source>
</evidence>